<dbReference type="Proteomes" id="UP001320766">
    <property type="component" value="Unassembled WGS sequence"/>
</dbReference>
<organism evidence="1 2">
    <name type="scientific">Nonomuraea roseoviolacea subsp. carminata</name>
    <dbReference type="NCBI Taxonomy" id="160689"/>
    <lineage>
        <taxon>Bacteria</taxon>
        <taxon>Bacillati</taxon>
        <taxon>Actinomycetota</taxon>
        <taxon>Actinomycetes</taxon>
        <taxon>Streptosporangiales</taxon>
        <taxon>Streptosporangiaceae</taxon>
        <taxon>Nonomuraea</taxon>
    </lineage>
</organism>
<comment type="caution">
    <text evidence="1">The sequence shown here is derived from an EMBL/GenBank/DDBJ whole genome shotgun (WGS) entry which is preliminary data.</text>
</comment>
<accession>A0ABT1JT74</accession>
<protein>
    <submittedName>
        <fullName evidence="1">Uncharacterized protein</fullName>
    </submittedName>
</protein>
<sequence>MTLRGESKTDAINRALQMYNLIEQILQSGGKVYVQEPGQTELERVRFF</sequence>
<reference evidence="1 2" key="1">
    <citation type="submission" date="2022-06" db="EMBL/GenBank/DDBJ databases">
        <title>Sequencing the genomes of 1000 actinobacteria strains.</title>
        <authorList>
            <person name="Klenk H.-P."/>
        </authorList>
    </citation>
    <scope>NUCLEOTIDE SEQUENCE [LARGE SCALE GENOMIC DNA]</scope>
    <source>
        <strain evidence="1 2">DSM 44170</strain>
    </source>
</reference>
<proteinExistence type="predicted"/>
<evidence type="ECO:0000313" key="1">
    <source>
        <dbReference type="EMBL" id="MCP2343984.1"/>
    </source>
</evidence>
<dbReference type="EMBL" id="JAMZEC010000001">
    <property type="protein sequence ID" value="MCP2343984.1"/>
    <property type="molecule type" value="Genomic_DNA"/>
</dbReference>
<keyword evidence="2" id="KW-1185">Reference proteome</keyword>
<name>A0ABT1JT74_9ACTN</name>
<gene>
    <name evidence="1" type="ORF">HD595_000106</name>
</gene>
<evidence type="ECO:0000313" key="2">
    <source>
        <dbReference type="Proteomes" id="UP001320766"/>
    </source>
</evidence>